<evidence type="ECO:0000313" key="3">
    <source>
        <dbReference type="EnsemblPlants" id="AET2Gv20455100.9"/>
    </source>
</evidence>
<dbReference type="Gene3D" id="3.30.160.20">
    <property type="match status" value="1"/>
</dbReference>
<dbReference type="Pfam" id="PF00472">
    <property type="entry name" value="RF-1"/>
    <property type="match status" value="1"/>
</dbReference>
<reference evidence="4" key="2">
    <citation type="journal article" date="2017" name="Nat. Plants">
        <title>The Aegilops tauschii genome reveals multiple impacts of transposons.</title>
        <authorList>
            <person name="Zhao G."/>
            <person name="Zou C."/>
            <person name="Li K."/>
            <person name="Wang K."/>
            <person name="Li T."/>
            <person name="Gao L."/>
            <person name="Zhang X."/>
            <person name="Wang H."/>
            <person name="Yang Z."/>
            <person name="Liu X."/>
            <person name="Jiang W."/>
            <person name="Mao L."/>
            <person name="Kong X."/>
            <person name="Jiao Y."/>
            <person name="Jia J."/>
        </authorList>
    </citation>
    <scope>NUCLEOTIDE SEQUENCE [LARGE SCALE GENOMIC DNA]</scope>
    <source>
        <strain evidence="4">cv. AL8/78</strain>
    </source>
</reference>
<dbReference type="Proteomes" id="UP000015105">
    <property type="component" value="Chromosome 2D"/>
</dbReference>
<reference evidence="4" key="1">
    <citation type="journal article" date="2014" name="Science">
        <title>Ancient hybridizations among the ancestral genomes of bread wheat.</title>
        <authorList>
            <consortium name="International Wheat Genome Sequencing Consortium,"/>
            <person name="Marcussen T."/>
            <person name="Sandve S.R."/>
            <person name="Heier L."/>
            <person name="Spannagl M."/>
            <person name="Pfeifer M."/>
            <person name="Jakobsen K.S."/>
            <person name="Wulff B.B."/>
            <person name="Steuernagel B."/>
            <person name="Mayer K.F."/>
            <person name="Olsen O.A."/>
        </authorList>
    </citation>
    <scope>NUCLEOTIDE SEQUENCE [LARGE SCALE GENOMIC DNA]</scope>
    <source>
        <strain evidence="4">cv. AL8/78</strain>
    </source>
</reference>
<comment type="similarity">
    <text evidence="1">Belongs to the prokaryotic/mitochondrial release factor family.</text>
</comment>
<reference evidence="3" key="5">
    <citation type="journal article" date="2021" name="G3 (Bethesda)">
        <title>Aegilops tauschii genome assembly Aet v5.0 features greater sequence contiguity and improved annotation.</title>
        <authorList>
            <person name="Wang L."/>
            <person name="Zhu T."/>
            <person name="Rodriguez J.C."/>
            <person name="Deal K.R."/>
            <person name="Dubcovsky J."/>
            <person name="McGuire P.E."/>
            <person name="Lux T."/>
            <person name="Spannagl M."/>
            <person name="Mayer K.F.X."/>
            <person name="Baldrich P."/>
            <person name="Meyers B.C."/>
            <person name="Huo N."/>
            <person name="Gu Y.Q."/>
            <person name="Zhou H."/>
            <person name="Devos K.M."/>
            <person name="Bennetzen J.L."/>
            <person name="Unver T."/>
            <person name="Budak H."/>
            <person name="Gulick P.J."/>
            <person name="Galiba G."/>
            <person name="Kalapos B."/>
            <person name="Nelson D.R."/>
            <person name="Li P."/>
            <person name="You F.M."/>
            <person name="Luo M.C."/>
            <person name="Dvorak J."/>
        </authorList>
    </citation>
    <scope>NUCLEOTIDE SEQUENCE [LARGE SCALE GENOMIC DNA]</scope>
    <source>
        <strain evidence="3">cv. AL8/78</strain>
    </source>
</reference>
<accession>A0A453BCJ4</accession>
<reference evidence="3" key="4">
    <citation type="submission" date="2019-03" db="UniProtKB">
        <authorList>
            <consortium name="EnsemblPlants"/>
        </authorList>
    </citation>
    <scope>IDENTIFICATION</scope>
</reference>
<dbReference type="SUPFAM" id="SSF75620">
    <property type="entry name" value="Release factor"/>
    <property type="match status" value="1"/>
</dbReference>
<dbReference type="InterPro" id="IPR000352">
    <property type="entry name" value="Pep_chain_release_fac_I"/>
</dbReference>
<name>A0A453BCJ4_AEGTS</name>
<keyword evidence="4" id="KW-1185">Reference proteome</keyword>
<reference evidence="3" key="3">
    <citation type="journal article" date="2017" name="Nature">
        <title>Genome sequence of the progenitor of the wheat D genome Aegilops tauschii.</title>
        <authorList>
            <person name="Luo M.C."/>
            <person name="Gu Y.Q."/>
            <person name="Puiu D."/>
            <person name="Wang H."/>
            <person name="Twardziok S.O."/>
            <person name="Deal K.R."/>
            <person name="Huo N."/>
            <person name="Zhu T."/>
            <person name="Wang L."/>
            <person name="Wang Y."/>
            <person name="McGuire P.E."/>
            <person name="Liu S."/>
            <person name="Long H."/>
            <person name="Ramasamy R.K."/>
            <person name="Rodriguez J.C."/>
            <person name="Van S.L."/>
            <person name="Yuan L."/>
            <person name="Wang Z."/>
            <person name="Xia Z."/>
            <person name="Xiao L."/>
            <person name="Anderson O.D."/>
            <person name="Ouyang S."/>
            <person name="Liang Y."/>
            <person name="Zimin A.V."/>
            <person name="Pertea G."/>
            <person name="Qi P."/>
            <person name="Bennetzen J.L."/>
            <person name="Dai X."/>
            <person name="Dawson M.W."/>
            <person name="Muller H.G."/>
            <person name="Kugler K."/>
            <person name="Rivarola-Duarte L."/>
            <person name="Spannagl M."/>
            <person name="Mayer K.F.X."/>
            <person name="Lu F.H."/>
            <person name="Bevan M.W."/>
            <person name="Leroy P."/>
            <person name="Li P."/>
            <person name="You F.M."/>
            <person name="Sun Q."/>
            <person name="Liu Z."/>
            <person name="Lyons E."/>
            <person name="Wicker T."/>
            <person name="Salzberg S.L."/>
            <person name="Devos K.M."/>
            <person name="Dvorak J."/>
        </authorList>
    </citation>
    <scope>NUCLEOTIDE SEQUENCE [LARGE SCALE GENOMIC DNA]</scope>
    <source>
        <strain evidence="3">cv. AL8/78</strain>
    </source>
</reference>
<protein>
    <recommendedName>
        <fullName evidence="2">Prokaryotic-type class I peptide chain release factors domain-containing protein</fullName>
    </recommendedName>
</protein>
<dbReference type="Gene3D" id="3.30.70.1660">
    <property type="match status" value="1"/>
</dbReference>
<dbReference type="Gramene" id="AET2Gv20455100.9">
    <property type="protein sequence ID" value="AET2Gv20455100.9"/>
    <property type="gene ID" value="AET2Gv20455100"/>
</dbReference>
<dbReference type="InterPro" id="IPR045853">
    <property type="entry name" value="Pep_chain_release_fac_I_sf"/>
</dbReference>
<dbReference type="PANTHER" id="PTHR43116:SF3">
    <property type="entry name" value="CLASS I PEPTIDE CHAIN RELEASE FACTOR"/>
    <property type="match status" value="1"/>
</dbReference>
<evidence type="ECO:0000256" key="1">
    <source>
        <dbReference type="ARBA" id="ARBA00010835"/>
    </source>
</evidence>
<evidence type="ECO:0000259" key="2">
    <source>
        <dbReference type="PROSITE" id="PS00745"/>
    </source>
</evidence>
<proteinExistence type="inferred from homology"/>
<dbReference type="GO" id="GO:0003747">
    <property type="term" value="F:translation release factor activity"/>
    <property type="evidence" value="ECO:0007669"/>
    <property type="project" value="InterPro"/>
</dbReference>
<feature type="domain" description="Prokaryotic-type class I peptide chain release factors" evidence="2">
    <location>
        <begin position="34"/>
        <end position="50"/>
    </location>
</feature>
<dbReference type="EnsemblPlants" id="AET2Gv20455100.9">
    <property type="protein sequence ID" value="AET2Gv20455100.9"/>
    <property type="gene ID" value="AET2Gv20455100"/>
</dbReference>
<dbReference type="PANTHER" id="PTHR43116">
    <property type="entry name" value="PEPTIDE CHAIN RELEASE FACTOR 2"/>
    <property type="match status" value="1"/>
</dbReference>
<evidence type="ECO:0000313" key="4">
    <source>
        <dbReference type="Proteomes" id="UP000015105"/>
    </source>
</evidence>
<dbReference type="PROSITE" id="PS00745">
    <property type="entry name" value="RF_PROK_I"/>
    <property type="match status" value="1"/>
</dbReference>
<organism evidence="3 4">
    <name type="scientific">Aegilops tauschii subsp. strangulata</name>
    <name type="common">Goatgrass</name>
    <dbReference type="NCBI Taxonomy" id="200361"/>
    <lineage>
        <taxon>Eukaryota</taxon>
        <taxon>Viridiplantae</taxon>
        <taxon>Streptophyta</taxon>
        <taxon>Embryophyta</taxon>
        <taxon>Tracheophyta</taxon>
        <taxon>Spermatophyta</taxon>
        <taxon>Magnoliopsida</taxon>
        <taxon>Liliopsida</taxon>
        <taxon>Poales</taxon>
        <taxon>Poaceae</taxon>
        <taxon>BOP clade</taxon>
        <taxon>Pooideae</taxon>
        <taxon>Triticodae</taxon>
        <taxon>Triticeae</taxon>
        <taxon>Triticinae</taxon>
        <taxon>Aegilops</taxon>
    </lineage>
</organism>
<dbReference type="AlphaFoldDB" id="A0A453BCJ4"/>
<sequence>LQTSFAGVEVMPLLPEESLDVEIPEEDLDISFTRAGGKGGQNVNKVETAVRMVHIPTGIAVRCAEERSQLANKIKALRRLKAKLLVIAEEQRASEIKQIRGDAVKAEWGQQIRNYVFHPYKLVKDVRTACETSDISGVMDGELDPFIKAYLQYKLSAAAEEQSIK</sequence>